<evidence type="ECO:0000313" key="2">
    <source>
        <dbReference type="Proteomes" id="UP001470809"/>
    </source>
</evidence>
<dbReference type="AlphaFoldDB" id="A0AAN0NJY8"/>
<sequence length="743" mass="82137">MFEKILHGGNIAAAFTVVATTADLTLAAGTATALSAALSGTAIYKESNSETKALAKEMALLLKATLSRMHLTQGRKRIVTQLISLYQFSDSDIIESNLDAATLADTLCGRIAKTAVDPAHKTSHALEDFRSIVRAILEPILNDVEVVADLQPLIQRELLLRTQNTGAGNRLRDAGITEEAIVNLAQRFSTSTSDVGQAWLDLNEAVERAIQIQNSDHPDFDDNHSGSDELKRASKYTAEGRYGEAISEILAVLNLEEDLHNERKIQLLDRAIDLSRLDYQPKLAAKYLVTQLTIGCPEPDLFEKLHTLWRDWWLRGRDKGLNFDTRVAIHLAEESLELSLEGEQRASALRDLGNALYVVGDRKKNVGQIEKAIDSYRASLNQLSKHDAGLQYALTRVDLGAALQSLGALKFLDGIPYLEDSILETEGALSELALRTVPLEWAGAQNNLGNARMSVGQITSDINQLNSAIAAFNAALTEWVRKETPRRWALAQANIGSAWGYIGFLESGCSSLRKSVDAFELALKELCRQDQPVLWARTKQSLGQVRLTFGRRECDSEHILLALKAFGEAAEEIVLETAPLDWASIQAGKGDCYLLLFRQDSKAEWLKKAISCFEYALGGFSLEEIPLQHAVLLGKLGQAKQYYSRKSLEMRYLDEAIEHAQAARHIFQKYNDTQNFRLAEEQISGLKKQRALTASYHPLSSPRTTSPGRQSVEAMEFGVVPVARNSECPCGSEKRFKHCCGAQ</sequence>
<keyword evidence="2" id="KW-1185">Reference proteome</keyword>
<reference evidence="1 2" key="2">
    <citation type="submission" date="2024-08" db="EMBL/GenBank/DDBJ databases">
        <title>Phylogenomic analyses of a clade within the roseobacter group suggest taxonomic reassignments of species of the genera Aestuariivita, Citreicella, Loktanella, Nautella, Pelagibaca, Ruegeria, Thalassobius, Thiobacimonas and Tropicibacter, and the proposal o.</title>
        <authorList>
            <person name="Jeon C.O."/>
        </authorList>
    </citation>
    <scope>NUCLEOTIDE SEQUENCE [LARGE SCALE GENOMIC DNA]</scope>
    <source>
        <strain evidence="1 2">SS1-5</strain>
    </source>
</reference>
<dbReference type="Pfam" id="PF02810">
    <property type="entry name" value="SEC-C"/>
    <property type="match status" value="1"/>
</dbReference>
<accession>A0AAN0NJY8</accession>
<dbReference type="Proteomes" id="UP001470809">
    <property type="component" value="Chromosome"/>
</dbReference>
<dbReference type="Gene3D" id="1.25.40.10">
    <property type="entry name" value="Tetratricopeptide repeat domain"/>
    <property type="match status" value="1"/>
</dbReference>
<dbReference type="InterPro" id="IPR011990">
    <property type="entry name" value="TPR-like_helical_dom_sf"/>
</dbReference>
<dbReference type="SUPFAM" id="SSF103642">
    <property type="entry name" value="Sec-C motif"/>
    <property type="match status" value="1"/>
</dbReference>
<dbReference type="RefSeq" id="WP_342076024.1">
    <property type="nucleotide sequence ID" value="NZ_CP151767.2"/>
</dbReference>
<dbReference type="KEGG" id="yrh:AABB31_17035"/>
<reference evidence="2" key="1">
    <citation type="submission" date="2024-04" db="EMBL/GenBank/DDBJ databases">
        <title>Phylogenomic analyses of a clade within the roseobacter group suggest taxonomic reassignments of species of the genera Aestuariivita, Citreicella, Loktanella, Nautella, Pelagibaca, Ruegeria, Thalassobius, Thiobacimonas and Tropicibacter, and the proposal o.</title>
        <authorList>
            <person name="Jeon C.O."/>
        </authorList>
    </citation>
    <scope>NUCLEOTIDE SEQUENCE [LARGE SCALE GENOMIC DNA]</scope>
    <source>
        <strain evidence="2">SS1-5</strain>
    </source>
</reference>
<dbReference type="EMBL" id="CP151767">
    <property type="protein sequence ID" value="WZU66702.1"/>
    <property type="molecule type" value="Genomic_DNA"/>
</dbReference>
<proteinExistence type="predicted"/>
<dbReference type="Gene3D" id="3.10.450.50">
    <property type="match status" value="1"/>
</dbReference>
<evidence type="ECO:0000313" key="1">
    <source>
        <dbReference type="EMBL" id="WZU66702.1"/>
    </source>
</evidence>
<name>A0AAN0NJY8_9RHOB</name>
<gene>
    <name evidence="1" type="ORF">AABB31_17035</name>
</gene>
<protein>
    <submittedName>
        <fullName evidence="1">SEC-C domain-containing protein</fullName>
    </submittedName>
</protein>
<dbReference type="InterPro" id="IPR004027">
    <property type="entry name" value="SEC_C_motif"/>
</dbReference>
<organism evidence="1 2">
    <name type="scientific">Yoonia rhodophyticola</name>
    <dbReference type="NCBI Taxonomy" id="3137370"/>
    <lineage>
        <taxon>Bacteria</taxon>
        <taxon>Pseudomonadati</taxon>
        <taxon>Pseudomonadota</taxon>
        <taxon>Alphaproteobacteria</taxon>
        <taxon>Rhodobacterales</taxon>
        <taxon>Paracoccaceae</taxon>
        <taxon>Yoonia</taxon>
    </lineage>
</organism>